<evidence type="ECO:0000256" key="2">
    <source>
        <dbReference type="ARBA" id="ARBA00006484"/>
    </source>
</evidence>
<dbReference type="Pfam" id="PF00106">
    <property type="entry name" value="adh_short"/>
    <property type="match status" value="1"/>
</dbReference>
<organism evidence="13 14">
    <name type="scientific">Byssothecium circinans</name>
    <dbReference type="NCBI Taxonomy" id="147558"/>
    <lineage>
        <taxon>Eukaryota</taxon>
        <taxon>Fungi</taxon>
        <taxon>Dikarya</taxon>
        <taxon>Ascomycota</taxon>
        <taxon>Pezizomycotina</taxon>
        <taxon>Dothideomycetes</taxon>
        <taxon>Pleosporomycetidae</taxon>
        <taxon>Pleosporales</taxon>
        <taxon>Massarineae</taxon>
        <taxon>Massarinaceae</taxon>
        <taxon>Byssothecium</taxon>
    </lineage>
</organism>
<evidence type="ECO:0000313" key="13">
    <source>
        <dbReference type="EMBL" id="KAF1961392.1"/>
    </source>
</evidence>
<dbReference type="PRINTS" id="PR00081">
    <property type="entry name" value="GDHRDH"/>
</dbReference>
<keyword evidence="5" id="KW-1133">Transmembrane helix</keyword>
<evidence type="ECO:0000256" key="4">
    <source>
        <dbReference type="ARBA" id="ARBA00022857"/>
    </source>
</evidence>
<dbReference type="GO" id="GO:0016020">
    <property type="term" value="C:membrane"/>
    <property type="evidence" value="ECO:0007669"/>
    <property type="project" value="UniProtKB-SubCell"/>
</dbReference>
<dbReference type="Proteomes" id="UP000800035">
    <property type="component" value="Unassembled WGS sequence"/>
</dbReference>
<comment type="function">
    <text evidence="9">Catalyzes the reduction of all-trans-retinal to all-trans-retinol in the presence of NADPH.</text>
</comment>
<evidence type="ECO:0000256" key="5">
    <source>
        <dbReference type="ARBA" id="ARBA00022989"/>
    </source>
</evidence>
<dbReference type="InterPro" id="IPR036291">
    <property type="entry name" value="NAD(P)-bd_dom_sf"/>
</dbReference>
<evidence type="ECO:0000256" key="9">
    <source>
        <dbReference type="ARBA" id="ARBA00059620"/>
    </source>
</evidence>
<evidence type="ECO:0000256" key="6">
    <source>
        <dbReference type="ARBA" id="ARBA00023002"/>
    </source>
</evidence>
<keyword evidence="3" id="KW-0812">Transmembrane</keyword>
<keyword evidence="6" id="KW-0560">Oxidoreductase</keyword>
<keyword evidence="4" id="KW-0521">NADP</keyword>
<keyword evidence="8" id="KW-0472">Membrane</keyword>
<dbReference type="PRINTS" id="PR00080">
    <property type="entry name" value="SDRFAMILY"/>
</dbReference>
<dbReference type="PANTHER" id="PTHR24322">
    <property type="entry name" value="PKSB"/>
    <property type="match status" value="1"/>
</dbReference>
<dbReference type="EMBL" id="ML976981">
    <property type="protein sequence ID" value="KAF1961392.1"/>
    <property type="molecule type" value="Genomic_DNA"/>
</dbReference>
<keyword evidence="14" id="KW-1185">Reference proteome</keyword>
<dbReference type="GO" id="GO:0052650">
    <property type="term" value="F:all-trans-retinol dehydrogenase (NADP+) activity"/>
    <property type="evidence" value="ECO:0007669"/>
    <property type="project" value="UniProtKB-ARBA"/>
</dbReference>
<dbReference type="FunFam" id="3.40.50.720:FF:000131">
    <property type="entry name" value="Short-chain dehydrogenase/reductase 3"/>
    <property type="match status" value="1"/>
</dbReference>
<comment type="subcellular location">
    <subcellularLocation>
        <location evidence="1">Membrane</location>
        <topology evidence="1">Multi-pass membrane protein</topology>
    </subcellularLocation>
</comment>
<dbReference type="Gene3D" id="3.40.50.720">
    <property type="entry name" value="NAD(P)-binding Rossmann-like Domain"/>
    <property type="match status" value="1"/>
</dbReference>
<accession>A0A6A5UC73</accession>
<dbReference type="PANTHER" id="PTHR24322:SF736">
    <property type="entry name" value="RETINOL DEHYDROGENASE 10"/>
    <property type="match status" value="1"/>
</dbReference>
<dbReference type="InterPro" id="IPR002347">
    <property type="entry name" value="SDR_fam"/>
</dbReference>
<protein>
    <recommendedName>
        <fullName evidence="10">Short-chain dehydrogenase/reductase 3</fullName>
    </recommendedName>
    <alternativeName>
        <fullName evidence="11">Retinal short-chain dehydrogenase/reductase 1</fullName>
    </alternativeName>
</protein>
<dbReference type="SUPFAM" id="SSF51735">
    <property type="entry name" value="NAD(P)-binding Rossmann-fold domains"/>
    <property type="match status" value="1"/>
</dbReference>
<evidence type="ECO:0000256" key="7">
    <source>
        <dbReference type="ARBA" id="ARBA00023098"/>
    </source>
</evidence>
<evidence type="ECO:0000256" key="10">
    <source>
        <dbReference type="ARBA" id="ARBA00068717"/>
    </source>
</evidence>
<evidence type="ECO:0000256" key="12">
    <source>
        <dbReference type="RuleBase" id="RU000363"/>
    </source>
</evidence>
<evidence type="ECO:0000256" key="8">
    <source>
        <dbReference type="ARBA" id="ARBA00023136"/>
    </source>
</evidence>
<name>A0A6A5UC73_9PLEO</name>
<evidence type="ECO:0000256" key="3">
    <source>
        <dbReference type="ARBA" id="ARBA00022692"/>
    </source>
</evidence>
<proteinExistence type="inferred from homology"/>
<sequence>MAVRSSVGKLVTLSSTIALNPIVTASLLYALTKGPAGIRYRLLNTFTSLRDPQTFARVVRALKWLFALGTASIANRTLNQLALNTWRMKSEKSRWSFSSEVAVVTGGCSGIGEQVVKRLINKGVKVAVLDIQQLPPSLQGNANVEFFACDVTKPSAVNTTADLVRASLGNPSILVNNAGVAQAHTIMATSPEYLKKIFDVNVLSNWYTVKAFLPSMVTKNKGHIVTVASAASFVSAAGMTDYCATKAAVLAFHEGLNQEVQQRHHAPNILSTSIHPGWVRTPLILSFEKQLRAYGRPIMEISVVADAIVKQIFSCSGGQVFLPRDSGRIAGLRSWPNWVQETLRAGMSKSALQAAQCREEKS</sequence>
<keyword evidence="7" id="KW-0443">Lipid metabolism</keyword>
<dbReference type="OrthoDB" id="10253736at2759"/>
<dbReference type="AlphaFoldDB" id="A0A6A5UC73"/>
<evidence type="ECO:0000313" key="14">
    <source>
        <dbReference type="Proteomes" id="UP000800035"/>
    </source>
</evidence>
<evidence type="ECO:0000256" key="1">
    <source>
        <dbReference type="ARBA" id="ARBA00004141"/>
    </source>
</evidence>
<evidence type="ECO:0000256" key="11">
    <source>
        <dbReference type="ARBA" id="ARBA00082544"/>
    </source>
</evidence>
<comment type="similarity">
    <text evidence="2 12">Belongs to the short-chain dehydrogenases/reductases (SDR) family.</text>
</comment>
<reference evidence="13" key="1">
    <citation type="journal article" date="2020" name="Stud. Mycol.">
        <title>101 Dothideomycetes genomes: a test case for predicting lifestyles and emergence of pathogens.</title>
        <authorList>
            <person name="Haridas S."/>
            <person name="Albert R."/>
            <person name="Binder M."/>
            <person name="Bloem J."/>
            <person name="Labutti K."/>
            <person name="Salamov A."/>
            <person name="Andreopoulos B."/>
            <person name="Baker S."/>
            <person name="Barry K."/>
            <person name="Bills G."/>
            <person name="Bluhm B."/>
            <person name="Cannon C."/>
            <person name="Castanera R."/>
            <person name="Culley D."/>
            <person name="Daum C."/>
            <person name="Ezra D."/>
            <person name="Gonzalez J."/>
            <person name="Henrissat B."/>
            <person name="Kuo A."/>
            <person name="Liang C."/>
            <person name="Lipzen A."/>
            <person name="Lutzoni F."/>
            <person name="Magnuson J."/>
            <person name="Mondo S."/>
            <person name="Nolan M."/>
            <person name="Ohm R."/>
            <person name="Pangilinan J."/>
            <person name="Park H.-J."/>
            <person name="Ramirez L."/>
            <person name="Alfaro M."/>
            <person name="Sun H."/>
            <person name="Tritt A."/>
            <person name="Yoshinaga Y."/>
            <person name="Zwiers L.-H."/>
            <person name="Turgeon B."/>
            <person name="Goodwin S."/>
            <person name="Spatafora J."/>
            <person name="Crous P."/>
            <person name="Grigoriev I."/>
        </authorList>
    </citation>
    <scope>NUCLEOTIDE SEQUENCE</scope>
    <source>
        <strain evidence="13">CBS 675.92</strain>
    </source>
</reference>
<gene>
    <name evidence="13" type="ORF">CC80DRAFT_402135</name>
</gene>